<gene>
    <name evidence="2" type="ORF">J6I44_18890</name>
</gene>
<feature type="signal peptide" evidence="1">
    <location>
        <begin position="1"/>
        <end position="22"/>
    </location>
</feature>
<dbReference type="Proteomes" id="UP001207918">
    <property type="component" value="Unassembled WGS sequence"/>
</dbReference>
<protein>
    <recommendedName>
        <fullName evidence="4">Lipoprotein</fullName>
    </recommendedName>
</protein>
<comment type="caution">
    <text evidence="2">The sequence shown here is derived from an EMBL/GenBank/DDBJ whole genome shotgun (WGS) entry which is preliminary data.</text>
</comment>
<accession>A0ABT3PST8</accession>
<proteinExistence type="predicted"/>
<feature type="chain" id="PRO_5045367733" description="Lipoprotein" evidence="1">
    <location>
        <begin position="23"/>
        <end position="149"/>
    </location>
</feature>
<keyword evidence="3" id="KW-1185">Reference proteome</keyword>
<evidence type="ECO:0008006" key="4">
    <source>
        <dbReference type="Google" id="ProtNLM"/>
    </source>
</evidence>
<name>A0ABT3PST8_9BACT</name>
<dbReference type="EMBL" id="JAGGJA010000019">
    <property type="protein sequence ID" value="MCW9708934.1"/>
    <property type="molecule type" value="Genomic_DNA"/>
</dbReference>
<evidence type="ECO:0000313" key="2">
    <source>
        <dbReference type="EMBL" id="MCW9708934.1"/>
    </source>
</evidence>
<dbReference type="PROSITE" id="PS51257">
    <property type="entry name" value="PROKAR_LIPOPROTEIN"/>
    <property type="match status" value="1"/>
</dbReference>
<evidence type="ECO:0000313" key="3">
    <source>
        <dbReference type="Proteomes" id="UP001207918"/>
    </source>
</evidence>
<keyword evidence="1" id="KW-0732">Signal</keyword>
<organism evidence="2 3">
    <name type="scientific">Fodinibius salsisoli</name>
    <dbReference type="NCBI Taxonomy" id="2820877"/>
    <lineage>
        <taxon>Bacteria</taxon>
        <taxon>Pseudomonadati</taxon>
        <taxon>Balneolota</taxon>
        <taxon>Balneolia</taxon>
        <taxon>Balneolales</taxon>
        <taxon>Balneolaceae</taxon>
        <taxon>Fodinibius</taxon>
    </lineage>
</organism>
<sequence>MRVIKRLVLISTLALTLQGCFSSDNTNSIVDPVNCTGVFVTSSIVVLNPAGTPLDSVKITVQNKNSNRYYDLCENETCYTNQQGAAAIMNDAFRDHLKEEGGEIIVTGSKDNLSFEEEFEFKPGVCHIQKVAGPDTVTLSSNSSPSISY</sequence>
<dbReference type="RefSeq" id="WP_265767749.1">
    <property type="nucleotide sequence ID" value="NZ_JAGGJA010000019.1"/>
</dbReference>
<evidence type="ECO:0000256" key="1">
    <source>
        <dbReference type="SAM" id="SignalP"/>
    </source>
</evidence>
<reference evidence="2 3" key="1">
    <citation type="submission" date="2021-03" db="EMBL/GenBank/DDBJ databases">
        <title>Aliifodinibius sp. nov., a new bacterium isolated from saline soil.</title>
        <authorList>
            <person name="Galisteo C."/>
            <person name="De La Haba R."/>
            <person name="Sanchez-Porro C."/>
            <person name="Ventosa A."/>
        </authorList>
    </citation>
    <scope>NUCLEOTIDE SEQUENCE [LARGE SCALE GENOMIC DNA]</scope>
    <source>
        <strain evidence="2 3">1BSP15-2V2</strain>
    </source>
</reference>